<dbReference type="AlphaFoldDB" id="A0A0A9EVN1"/>
<feature type="domain" description="QLQ" evidence="6">
    <location>
        <begin position="53"/>
        <end position="88"/>
    </location>
</feature>
<dbReference type="PROSITE" id="PS51666">
    <property type="entry name" value="QLQ"/>
    <property type="match status" value="1"/>
</dbReference>
<keyword evidence="3 5" id="KW-0539">Nucleus</keyword>
<evidence type="ECO:0000313" key="8">
    <source>
        <dbReference type="EMBL" id="JAE03049.1"/>
    </source>
</evidence>
<accession>A0A0A9EVN1</accession>
<comment type="caution">
    <text evidence="4">Lacks conserved residue(s) required for the propagation of feature annotation.</text>
</comment>
<evidence type="ECO:0000256" key="1">
    <source>
        <dbReference type="ARBA" id="ARBA00004123"/>
    </source>
</evidence>
<dbReference type="InterPro" id="IPR014978">
    <property type="entry name" value="Gln-Leu-Gln_QLQ"/>
</dbReference>
<keyword evidence="5" id="KW-0010">Activator</keyword>
<reference evidence="8" key="1">
    <citation type="submission" date="2014-09" db="EMBL/GenBank/DDBJ databases">
        <authorList>
            <person name="Magalhaes I.L.F."/>
            <person name="Oliveira U."/>
            <person name="Santos F.R."/>
            <person name="Vidigal T.H.D.A."/>
            <person name="Brescovit A.D."/>
            <person name="Santos A.J."/>
        </authorList>
    </citation>
    <scope>NUCLEOTIDE SEQUENCE</scope>
    <source>
        <tissue evidence="8">Shoot tissue taken approximately 20 cm above the soil surface</tissue>
    </source>
</reference>
<dbReference type="GO" id="GO:0006351">
    <property type="term" value="P:DNA-templated transcription"/>
    <property type="evidence" value="ECO:0007669"/>
    <property type="project" value="UniProtKB-UniRule"/>
</dbReference>
<evidence type="ECO:0000256" key="4">
    <source>
        <dbReference type="PROSITE-ProRule" id="PRU01002"/>
    </source>
</evidence>
<evidence type="ECO:0000256" key="3">
    <source>
        <dbReference type="ARBA" id="ARBA00023242"/>
    </source>
</evidence>
<comment type="similarity">
    <text evidence="2 5">Belongs to the GRF family.</text>
</comment>
<dbReference type="GO" id="GO:0032502">
    <property type="term" value="P:developmental process"/>
    <property type="evidence" value="ECO:0007669"/>
    <property type="project" value="InterPro"/>
</dbReference>
<protein>
    <recommendedName>
        <fullName evidence="5">Growth-regulating factor</fullName>
    </recommendedName>
</protein>
<dbReference type="InterPro" id="IPR031137">
    <property type="entry name" value="GRF"/>
</dbReference>
<keyword evidence="5" id="KW-0804">Transcription</keyword>
<reference evidence="8" key="2">
    <citation type="journal article" date="2015" name="Data Brief">
        <title>Shoot transcriptome of the giant reed, Arundo donax.</title>
        <authorList>
            <person name="Barrero R.A."/>
            <person name="Guerrero F.D."/>
            <person name="Moolhuijzen P."/>
            <person name="Goolsby J.A."/>
            <person name="Tidwell J."/>
            <person name="Bellgard S.E."/>
            <person name="Bellgard M.I."/>
        </authorList>
    </citation>
    <scope>NUCLEOTIDE SEQUENCE</scope>
    <source>
        <tissue evidence="8">Shoot tissue taken approximately 20 cm above the soil surface</tissue>
    </source>
</reference>
<dbReference type="GO" id="GO:0006355">
    <property type="term" value="P:regulation of DNA-templated transcription"/>
    <property type="evidence" value="ECO:0007669"/>
    <property type="project" value="InterPro"/>
</dbReference>
<dbReference type="GO" id="GO:0005634">
    <property type="term" value="C:nucleus"/>
    <property type="evidence" value="ECO:0007669"/>
    <property type="project" value="UniProtKB-SubCell"/>
</dbReference>
<dbReference type="GO" id="GO:0005524">
    <property type="term" value="F:ATP binding"/>
    <property type="evidence" value="ECO:0007669"/>
    <property type="project" value="UniProtKB-UniRule"/>
</dbReference>
<comment type="function">
    <text evidence="5">Transcription activator.</text>
</comment>
<dbReference type="PROSITE" id="PS51667">
    <property type="entry name" value="WRC"/>
    <property type="match status" value="1"/>
</dbReference>
<dbReference type="SMART" id="SM00951">
    <property type="entry name" value="QLQ"/>
    <property type="match status" value="1"/>
</dbReference>
<name>A0A0A9EVN1_ARUDO</name>
<comment type="subcellular location">
    <subcellularLocation>
        <location evidence="1 5">Nucleus</location>
    </subcellularLocation>
</comment>
<dbReference type="InterPro" id="IPR014977">
    <property type="entry name" value="WRC_dom"/>
</dbReference>
<dbReference type="Pfam" id="PF08880">
    <property type="entry name" value="QLQ"/>
    <property type="match status" value="1"/>
</dbReference>
<dbReference type="PANTHER" id="PTHR31602">
    <property type="entry name" value="GROWTH-REGULATING FACTOR 5"/>
    <property type="match status" value="1"/>
</dbReference>
<evidence type="ECO:0000259" key="6">
    <source>
        <dbReference type="PROSITE" id="PS51666"/>
    </source>
</evidence>
<evidence type="ECO:0000259" key="7">
    <source>
        <dbReference type="PROSITE" id="PS51667"/>
    </source>
</evidence>
<evidence type="ECO:0000256" key="2">
    <source>
        <dbReference type="ARBA" id="ARBA00008122"/>
    </source>
</evidence>
<comment type="domain">
    <text evidence="5">The QLQ domain and WRC domain may be involved in protein-protein interaction and DNA-binding, respectively.</text>
</comment>
<organism evidence="8">
    <name type="scientific">Arundo donax</name>
    <name type="common">Giant reed</name>
    <name type="synonym">Donax arundinaceus</name>
    <dbReference type="NCBI Taxonomy" id="35708"/>
    <lineage>
        <taxon>Eukaryota</taxon>
        <taxon>Viridiplantae</taxon>
        <taxon>Streptophyta</taxon>
        <taxon>Embryophyta</taxon>
        <taxon>Tracheophyta</taxon>
        <taxon>Spermatophyta</taxon>
        <taxon>Magnoliopsida</taxon>
        <taxon>Liliopsida</taxon>
        <taxon>Poales</taxon>
        <taxon>Poaceae</taxon>
        <taxon>PACMAD clade</taxon>
        <taxon>Arundinoideae</taxon>
        <taxon>Arundineae</taxon>
        <taxon>Arundo</taxon>
    </lineage>
</organism>
<evidence type="ECO:0000256" key="5">
    <source>
        <dbReference type="RuleBase" id="RU367127"/>
    </source>
</evidence>
<dbReference type="Pfam" id="PF08879">
    <property type="entry name" value="WRC"/>
    <property type="match status" value="1"/>
</dbReference>
<dbReference type="EMBL" id="GBRH01194847">
    <property type="protein sequence ID" value="JAE03049.1"/>
    <property type="molecule type" value="Transcribed_RNA"/>
</dbReference>
<feature type="domain" description="WRC" evidence="7">
    <location>
        <begin position="108"/>
        <end position="152"/>
    </location>
</feature>
<proteinExistence type="inferred from homology"/>
<keyword evidence="5" id="KW-0805">Transcription regulation</keyword>
<dbReference type="PANTHER" id="PTHR31602:SF113">
    <property type="entry name" value="GROWTH-REGULATING FACTOR 4"/>
    <property type="match status" value="1"/>
</dbReference>
<sequence>MAMPVASLSPAADHRPSSLLPFCRSYPLSAAGEDAAAQHQQQQRAMSGRWPAPFTAAQYEELVQQALIYKYLVAGVPVPPDLLLPIRRGFVYHQPPLGYGHNFGKKVDPEPGRCRRTDGKKWRCAKEAAPNSKYCERHMHRGRSRSRKPVEAQLVAAPHSLPPPAAGFQNHSLFPAIAGNGVGRGGGGGGGGPAGTFGLGSTTGQLHMACAAPYATAPGGGSKDLRYSAFGVTYNQSFSGAMDTRIDNLWRQLPYQTSPFQVSSYPLFGTLSGLDESTINSLPKTEREPVSSFFACDFATLNSGKMENQTLRPFFDEWPKSRDSLPELADDRRLSSSSATQLSISIPMATSDFNTSSRSPNLYHPDE</sequence>